<dbReference type="GO" id="GO:0005085">
    <property type="term" value="F:guanyl-nucleotide exchange factor activity"/>
    <property type="evidence" value="ECO:0007669"/>
    <property type="project" value="InterPro"/>
</dbReference>
<keyword evidence="6" id="KW-1185">Reference proteome</keyword>
<dbReference type="AlphaFoldDB" id="A0A8B7PNQ3"/>
<evidence type="ECO:0000256" key="2">
    <source>
        <dbReference type="ARBA" id="ARBA00022490"/>
    </source>
</evidence>
<dbReference type="Pfam" id="PF00621">
    <property type="entry name" value="RhoGEF"/>
    <property type="match status" value="1"/>
</dbReference>
<feature type="compositionally biased region" description="Polar residues" evidence="4">
    <location>
        <begin position="568"/>
        <end position="590"/>
    </location>
</feature>
<feature type="compositionally biased region" description="Low complexity" evidence="4">
    <location>
        <begin position="330"/>
        <end position="348"/>
    </location>
</feature>
<evidence type="ECO:0000256" key="3">
    <source>
        <dbReference type="ARBA" id="ARBA00022553"/>
    </source>
</evidence>
<keyword evidence="3" id="KW-0597">Phosphoprotein</keyword>
<proteinExistence type="predicted"/>
<dbReference type="GO" id="GO:0001664">
    <property type="term" value="F:G protein-coupled receptor binding"/>
    <property type="evidence" value="ECO:0007669"/>
    <property type="project" value="TreeGrafter"/>
</dbReference>
<dbReference type="PANTHER" id="PTHR45872:SF2">
    <property type="entry name" value="RHO GUANINE NUCLEOTIDE EXCHANGE FACTOR 2, ISOFORM D"/>
    <property type="match status" value="1"/>
</dbReference>
<dbReference type="Proteomes" id="UP000694843">
    <property type="component" value="Unplaced"/>
</dbReference>
<evidence type="ECO:0000259" key="5">
    <source>
        <dbReference type="PROSITE" id="PS50010"/>
    </source>
</evidence>
<feature type="compositionally biased region" description="Low complexity" evidence="4">
    <location>
        <begin position="638"/>
        <end position="648"/>
    </location>
</feature>
<keyword evidence="2" id="KW-0963">Cytoplasm</keyword>
<dbReference type="GeneID" id="108683066"/>
<feature type="compositionally biased region" description="Acidic residues" evidence="4">
    <location>
        <begin position="307"/>
        <end position="317"/>
    </location>
</feature>
<feature type="region of interest" description="Disordered" evidence="4">
    <location>
        <begin position="266"/>
        <end position="377"/>
    </location>
</feature>
<comment type="subcellular location">
    <subcellularLocation>
        <location evidence="1">Cytoplasm</location>
    </subcellularLocation>
</comment>
<feature type="region of interest" description="Disordered" evidence="4">
    <location>
        <begin position="622"/>
        <end position="653"/>
    </location>
</feature>
<dbReference type="PROSITE" id="PS50010">
    <property type="entry name" value="DH_2"/>
    <property type="match status" value="1"/>
</dbReference>
<dbReference type="Pfam" id="PF17838">
    <property type="entry name" value="PH_16"/>
    <property type="match status" value="1"/>
</dbReference>
<evidence type="ECO:0000313" key="7">
    <source>
        <dbReference type="RefSeq" id="XP_018027834.1"/>
    </source>
</evidence>
<dbReference type="PANTHER" id="PTHR45872">
    <property type="entry name" value="RHO GUANINE NUCLEOTIDE EXCHANGE FACTOR 2, ISOFORM D"/>
    <property type="match status" value="1"/>
</dbReference>
<evidence type="ECO:0000313" key="6">
    <source>
        <dbReference type="Proteomes" id="UP000694843"/>
    </source>
</evidence>
<evidence type="ECO:0000256" key="1">
    <source>
        <dbReference type="ARBA" id="ARBA00004496"/>
    </source>
</evidence>
<dbReference type="InterPro" id="IPR000219">
    <property type="entry name" value="DH_dom"/>
</dbReference>
<dbReference type="InterPro" id="IPR035899">
    <property type="entry name" value="DBL_dom_sf"/>
</dbReference>
<feature type="domain" description="DH" evidence="5">
    <location>
        <begin position="17"/>
        <end position="110"/>
    </location>
</feature>
<dbReference type="InterPro" id="IPR011993">
    <property type="entry name" value="PH-like_dom_sf"/>
</dbReference>
<dbReference type="KEGG" id="hazt:108683066"/>
<accession>A0A8B7PNQ3</accession>
<organism evidence="6 7">
    <name type="scientific">Hyalella azteca</name>
    <name type="common">Amphipod</name>
    <dbReference type="NCBI Taxonomy" id="294128"/>
    <lineage>
        <taxon>Eukaryota</taxon>
        <taxon>Metazoa</taxon>
        <taxon>Ecdysozoa</taxon>
        <taxon>Arthropoda</taxon>
        <taxon>Crustacea</taxon>
        <taxon>Multicrustacea</taxon>
        <taxon>Malacostraca</taxon>
        <taxon>Eumalacostraca</taxon>
        <taxon>Peracarida</taxon>
        <taxon>Amphipoda</taxon>
        <taxon>Senticaudata</taxon>
        <taxon>Talitrida</taxon>
        <taxon>Talitroidea</taxon>
        <taxon>Hyalellidae</taxon>
        <taxon>Hyalella</taxon>
    </lineage>
</organism>
<gene>
    <name evidence="7" type="primary">LOC108683066</name>
</gene>
<dbReference type="OMA" id="RENDCEK"/>
<dbReference type="RefSeq" id="XP_018027834.1">
    <property type="nucleotide sequence ID" value="XM_018172345.1"/>
</dbReference>
<dbReference type="GO" id="GO:0007186">
    <property type="term" value="P:G protein-coupled receptor signaling pathway"/>
    <property type="evidence" value="ECO:0007669"/>
    <property type="project" value="TreeGrafter"/>
</dbReference>
<feature type="compositionally biased region" description="Low complexity" evidence="4">
    <location>
        <begin position="282"/>
        <end position="298"/>
    </location>
</feature>
<dbReference type="CTD" id="36915"/>
<dbReference type="Gene3D" id="1.20.900.10">
    <property type="entry name" value="Dbl homology (DH) domain"/>
    <property type="match status" value="1"/>
</dbReference>
<evidence type="ECO:0000256" key="4">
    <source>
        <dbReference type="SAM" id="MobiDB-lite"/>
    </source>
</evidence>
<dbReference type="Gene3D" id="2.30.29.30">
    <property type="entry name" value="Pleckstrin-homology domain (PH domain)/Phosphotyrosine-binding domain (PTB)"/>
    <property type="match status" value="1"/>
</dbReference>
<dbReference type="OrthoDB" id="2272012at2759"/>
<protein>
    <submittedName>
        <fullName evidence="7">Pleckstrin homology domain-containing family G member 5</fullName>
    </submittedName>
</protein>
<dbReference type="InterPro" id="IPR041020">
    <property type="entry name" value="PH_16"/>
</dbReference>
<dbReference type="SUPFAM" id="SSF48065">
    <property type="entry name" value="DBL homology domain (DH-domain)"/>
    <property type="match status" value="1"/>
</dbReference>
<dbReference type="SUPFAM" id="SSF50729">
    <property type="entry name" value="PH domain-like"/>
    <property type="match status" value="1"/>
</dbReference>
<name>A0A8B7PNQ3_HYAAZ</name>
<feature type="region of interest" description="Disordered" evidence="4">
    <location>
        <begin position="559"/>
        <end position="597"/>
    </location>
</feature>
<dbReference type="GO" id="GO:0005737">
    <property type="term" value="C:cytoplasm"/>
    <property type="evidence" value="ECO:0007669"/>
    <property type="project" value="UniProtKB-SubCell"/>
</dbReference>
<reference evidence="7" key="1">
    <citation type="submission" date="2025-08" db="UniProtKB">
        <authorList>
            <consortium name="RefSeq"/>
        </authorList>
    </citation>
    <scope>IDENTIFICATION</scope>
</reference>
<sequence length="679" mass="75476">MFEGPQGETFEHEAAMFVRSQSIGLEGLKLSKKRDQKLASFLQERENHPYCRRLQLKDMLPAGFQRLSKYPLLLESLLGYTDLDKYPEEYEQISRSLDRAKEILASVNAAVREEENHQRLVEIQKRLDQSSMTKNKHLHVPWAKGNLDLTKHRLIYEGPLTWRLSKGQKNLELLVLVLEQFIVLLQKDSDKYILKNYSSNKNCPKEEASHSPIIAFGQQFLYRAVATDNCAFFIVTTQCGPAQIYELVTSSPNDRKTWFRHFQETQASIIDNRDGGRSNRRSQPPSSSQQQEQELDSQPLHDRDGVEDSLDDSEAPDSGECPATPGTSANNNNNNNNNNNSNDSPNDSFAKKTADGNDVSGSNSSAGAECAAGRGSTRRLQEVQIIQIVEDTPLISPSEVTVSQGVVLSAQPVLTPIEHLRRKDLKIKQALKEKQHIIADILGIPREHFETLGDMASEPGSGPKEPRELVLAAIYQANCLQEALNEALTIRESDIVAAKAGGAESANKLSSSLLPLYPAPMSKLMSITGSLSLQLNALLNLVTERDDERDRMRKELVASKERIHQLHHNQSITPTNSRPNSMVSQSSSTPAPDVRDDSEIVSLEERARTGSAQDDLAQLVSRDLHEESDVPDDDDRSGVAAAAAAITTAEDDDAFHDIVRNVITSDQEEQQELQHPPTT</sequence>